<evidence type="ECO:0000313" key="14">
    <source>
        <dbReference type="Proteomes" id="UP001576762"/>
    </source>
</evidence>
<evidence type="ECO:0000313" key="13">
    <source>
        <dbReference type="EMBL" id="MFB2716131.1"/>
    </source>
</evidence>
<comment type="similarity">
    <text evidence="1">Belongs to the protein kinase superfamily. NEK Ser/Thr protein kinase family. NIMA subfamily.</text>
</comment>
<evidence type="ECO:0000256" key="3">
    <source>
        <dbReference type="ARBA" id="ARBA00022527"/>
    </source>
</evidence>
<keyword evidence="4" id="KW-0808">Transferase</keyword>
<feature type="domain" description="Protein kinase" evidence="11">
    <location>
        <begin position="473"/>
        <end position="725"/>
    </location>
</feature>
<protein>
    <recommendedName>
        <fullName evidence="2">non-specific serine/threonine protein kinase</fullName>
        <ecNumber evidence="2">2.7.11.1</ecNumber>
    </recommendedName>
</protein>
<evidence type="ECO:0000259" key="12">
    <source>
        <dbReference type="PROSITE" id="PS50965"/>
    </source>
</evidence>
<feature type="binding site" evidence="10">
    <location>
        <position position="500"/>
    </location>
    <ligand>
        <name>ATP</name>
        <dbReference type="ChEBI" id="CHEBI:30616"/>
    </ligand>
</feature>
<dbReference type="Pfam" id="PF07714">
    <property type="entry name" value="PK_Tyr_Ser-Thr"/>
    <property type="match status" value="1"/>
</dbReference>
<evidence type="ECO:0000256" key="1">
    <source>
        <dbReference type="ARBA" id="ARBA00010886"/>
    </source>
</evidence>
<evidence type="ECO:0000256" key="8">
    <source>
        <dbReference type="ARBA" id="ARBA00047899"/>
    </source>
</evidence>
<comment type="catalytic activity">
    <reaction evidence="8">
        <text>L-threonyl-[protein] + ATP = O-phospho-L-threonyl-[protein] + ADP + H(+)</text>
        <dbReference type="Rhea" id="RHEA:46608"/>
        <dbReference type="Rhea" id="RHEA-COMP:11060"/>
        <dbReference type="Rhea" id="RHEA-COMP:11605"/>
        <dbReference type="ChEBI" id="CHEBI:15378"/>
        <dbReference type="ChEBI" id="CHEBI:30013"/>
        <dbReference type="ChEBI" id="CHEBI:30616"/>
        <dbReference type="ChEBI" id="CHEBI:61977"/>
        <dbReference type="ChEBI" id="CHEBI:456216"/>
        <dbReference type="EC" id="2.7.11.1"/>
    </reaction>
</comment>
<dbReference type="Gene3D" id="1.10.510.10">
    <property type="entry name" value="Transferase(Phosphotransferase) domain 1"/>
    <property type="match status" value="2"/>
</dbReference>
<keyword evidence="5 10" id="KW-0547">Nucleotide-binding</keyword>
<dbReference type="EC" id="2.7.11.1" evidence="2"/>
<evidence type="ECO:0000256" key="2">
    <source>
        <dbReference type="ARBA" id="ARBA00012513"/>
    </source>
</evidence>
<keyword evidence="14" id="KW-1185">Reference proteome</keyword>
<dbReference type="PROSITE" id="PS00107">
    <property type="entry name" value="PROTEIN_KINASE_ATP"/>
    <property type="match status" value="1"/>
</dbReference>
<feature type="domain" description="NERD" evidence="12">
    <location>
        <begin position="7"/>
        <end position="120"/>
    </location>
</feature>
<dbReference type="EMBL" id="JBHFLD010000014">
    <property type="protein sequence ID" value="MFB2716131.1"/>
    <property type="molecule type" value="Genomic_DNA"/>
</dbReference>
<dbReference type="PANTHER" id="PTHR43671:SF98">
    <property type="entry name" value="SERINE_THREONINE-PROTEIN KINASE NEK11"/>
    <property type="match status" value="1"/>
</dbReference>
<evidence type="ECO:0000256" key="5">
    <source>
        <dbReference type="ARBA" id="ARBA00022741"/>
    </source>
</evidence>
<dbReference type="RefSeq" id="WP_374814465.1">
    <property type="nucleotide sequence ID" value="NZ_JBHFLD010000014.1"/>
</dbReference>
<dbReference type="CDD" id="cd00180">
    <property type="entry name" value="PKc"/>
    <property type="match status" value="1"/>
</dbReference>
<dbReference type="Pfam" id="PF08378">
    <property type="entry name" value="NERD"/>
    <property type="match status" value="1"/>
</dbReference>
<keyword evidence="3" id="KW-0723">Serine/threonine-protein kinase</keyword>
<evidence type="ECO:0000256" key="7">
    <source>
        <dbReference type="ARBA" id="ARBA00022840"/>
    </source>
</evidence>
<keyword evidence="6 13" id="KW-0418">Kinase</keyword>
<dbReference type="PROSITE" id="PS00109">
    <property type="entry name" value="PROTEIN_KINASE_TYR"/>
    <property type="match status" value="1"/>
</dbReference>
<evidence type="ECO:0000256" key="6">
    <source>
        <dbReference type="ARBA" id="ARBA00022777"/>
    </source>
</evidence>
<organism evidence="13 14">
    <name type="scientific">Marinobacter shengliensis</name>
    <dbReference type="NCBI Taxonomy" id="1389223"/>
    <lineage>
        <taxon>Bacteria</taxon>
        <taxon>Pseudomonadati</taxon>
        <taxon>Pseudomonadota</taxon>
        <taxon>Gammaproteobacteria</taxon>
        <taxon>Pseudomonadales</taxon>
        <taxon>Marinobacteraceae</taxon>
        <taxon>Marinobacter</taxon>
    </lineage>
</organism>
<dbReference type="SUPFAM" id="SSF56112">
    <property type="entry name" value="Protein kinase-like (PK-like)"/>
    <property type="match status" value="2"/>
</dbReference>
<comment type="catalytic activity">
    <reaction evidence="9">
        <text>L-seryl-[protein] + ATP = O-phospho-L-seryl-[protein] + ADP + H(+)</text>
        <dbReference type="Rhea" id="RHEA:17989"/>
        <dbReference type="Rhea" id="RHEA-COMP:9863"/>
        <dbReference type="Rhea" id="RHEA-COMP:11604"/>
        <dbReference type="ChEBI" id="CHEBI:15378"/>
        <dbReference type="ChEBI" id="CHEBI:29999"/>
        <dbReference type="ChEBI" id="CHEBI:30616"/>
        <dbReference type="ChEBI" id="CHEBI:83421"/>
        <dbReference type="ChEBI" id="CHEBI:456216"/>
        <dbReference type="EC" id="2.7.11.1"/>
    </reaction>
</comment>
<dbReference type="InterPro" id="IPR011528">
    <property type="entry name" value="NERD"/>
</dbReference>
<evidence type="ECO:0000256" key="4">
    <source>
        <dbReference type="ARBA" id="ARBA00022679"/>
    </source>
</evidence>
<comment type="caution">
    <text evidence="13">The sequence shown here is derived from an EMBL/GenBank/DDBJ whole genome shotgun (WGS) entry which is preliminary data.</text>
</comment>
<dbReference type="InterPro" id="IPR000719">
    <property type="entry name" value="Prot_kinase_dom"/>
</dbReference>
<accession>A0ABV4W7J5</accession>
<feature type="domain" description="Protein kinase" evidence="11">
    <location>
        <begin position="208"/>
        <end position="474"/>
    </location>
</feature>
<dbReference type="PROSITE" id="PS50011">
    <property type="entry name" value="PROTEIN_KINASE_DOM"/>
    <property type="match status" value="2"/>
</dbReference>
<dbReference type="InterPro" id="IPR001245">
    <property type="entry name" value="Ser-Thr/Tyr_kinase_cat_dom"/>
</dbReference>
<dbReference type="PANTHER" id="PTHR43671">
    <property type="entry name" value="SERINE/THREONINE-PROTEIN KINASE NEK"/>
    <property type="match status" value="1"/>
</dbReference>
<evidence type="ECO:0000259" key="11">
    <source>
        <dbReference type="PROSITE" id="PS50011"/>
    </source>
</evidence>
<dbReference type="Pfam" id="PF00069">
    <property type="entry name" value="Pkinase"/>
    <property type="match status" value="1"/>
</dbReference>
<dbReference type="InterPro" id="IPR050660">
    <property type="entry name" value="NEK_Ser/Thr_kinase"/>
</dbReference>
<keyword evidence="7 10" id="KW-0067">ATP-binding</keyword>
<dbReference type="InterPro" id="IPR011009">
    <property type="entry name" value="Kinase-like_dom_sf"/>
</dbReference>
<gene>
    <name evidence="13" type="ORF">ACE05E_11620</name>
</gene>
<dbReference type="InterPro" id="IPR017441">
    <property type="entry name" value="Protein_kinase_ATP_BS"/>
</dbReference>
<evidence type="ECO:0000256" key="9">
    <source>
        <dbReference type="ARBA" id="ARBA00048679"/>
    </source>
</evidence>
<dbReference type="Proteomes" id="UP001576762">
    <property type="component" value="Unassembled WGS sequence"/>
</dbReference>
<sequence>MKPFDHSEFEHERRAFAELKPLLLPSEHYELYPSIHITDPGHRVCECDALFISESFAAVIELKDWRGEIDVAPSSWFRNNQAVPNPHNVNLPKAKVFKSLIEKTLPAAQSPFVQSIVVLTSDKSSVEGADSAFEVIRQVDQNRRLPDHLTFVGMSELGKYLRERVKRDIEKGRGVLNASNFRRLRKVWDENFEIGCRRQDYADQIHGYRILHDLERNERYVSYLAEENPKRGDALYRLRVFGVASDLPDLQERQFRSLDVLERVPPHPNIRPVKKQPNEKGLVVEVCRWGDVKTLDQVLETNEGLSLDFSVRVVRDIAGALVHLHKSEASIIHRNVTPRSIIVGRDDHVELTDFDLVFDPSADFTVMSDELSDYKKRFFPPEALAGNTDYGFDVFSLGQTFSELLDKTTEGDKNQLCELAQRMKSVEISDRPTAEEVFNELTSWLGESASEVQKAIPEENPRRPQVGDEHNIWVLKESLGSGGTSDVFLGDSLGDLAALKIFSADVPRDKVLAERDFLRAAKHNLFVAKYRSFLQWNNSYWCIVEEYVEGDTLKSLISRGDRPDAKSFFLVAEQILQGLAGLHELPPPQGSGGDDVVRGGITHNDVTPGNIVFNAETEVAKLIDFGLASYSGDKVLGGTPGYSSETLMTKEGYLASPSGDLYSLAVTLIEWATGKRLTGSEDLPQLFVSELNSRQSEYLKQILESMLTVKDEPTISASMIRREFLSLFAHEDANAVGVNEEGYTPKAKPIHSIGEEVGIADEQNITKHAQAADGFVRYLNSIHNLTADNRYALAEAQAISPYFTDLHVELDLVSSIRELLADQSDVVIVLTGHAGDGKSTVALDIWKRALRVPGNEPAPKSPEEEEVVSLEGHKLTIVKDMSELSAQSRAQKLDNAFNQPGSALIVSNTGPLLSSFTELMAKAGHGQRDAQQKILECLNQPLLKDKVSDANLLQLDGTKRVYVANLSMLSNVDTAERLLSKLVSHPGWARCSDCEAKDRCPIRRNVDAMNKCADTVGERVGDVYRRLDAYGRRMTMRQIAAHLSFSLTGGLSCEQIRQDPQTKFRGVFSETFFGHGSQLSLQAVDALSCLRQMADLNFGIAASPTFDQQMHEGKLEEAWLYPVQLSEVRAHFASRLGSSNDGNARREIRRLTYMFGSPREENHASAEVFLDDFLQSPMLRKLRAWSVNHNLSGMEKQRFVKQVLGVLMEEYIGASVPRNKRESLYITLRRPDEKVFQSVQIVLGKIPFDEFTIDLDEVSGLPVLKHPVTEASLELSLPLLDYIISKDLGELTSDLDAIHGASLEQFRSDLLERVRASADNVKLLEIDAQGDLRIHKFTPVDGGQKLVYQ</sequence>
<reference evidence="13 14" key="1">
    <citation type="submission" date="2024-09" db="EMBL/GenBank/DDBJ databases">
        <title>Draft genome sequences of 6 high pH adapted Marinobacter shengliensis sp. isolated from Mariana forearc serpentinite mud volcanoes.</title>
        <authorList>
            <person name="Elkassas S."/>
            <person name="Serres M."/>
            <person name="Michael N."/>
            <person name="Amina P."/>
            <person name="Teodora Z."/>
            <person name="Julie H."/>
        </authorList>
    </citation>
    <scope>NUCLEOTIDE SEQUENCE [LARGE SCALE GENOMIC DNA]</scope>
    <source>
        <strain evidence="13 14">EB4</strain>
    </source>
</reference>
<dbReference type="InterPro" id="IPR008266">
    <property type="entry name" value="Tyr_kinase_AS"/>
</dbReference>
<dbReference type="GO" id="GO:0016301">
    <property type="term" value="F:kinase activity"/>
    <property type="evidence" value="ECO:0007669"/>
    <property type="project" value="UniProtKB-KW"/>
</dbReference>
<proteinExistence type="inferred from homology"/>
<name>A0ABV4W7J5_9GAMM</name>
<evidence type="ECO:0000256" key="10">
    <source>
        <dbReference type="PROSITE-ProRule" id="PRU10141"/>
    </source>
</evidence>
<dbReference type="PROSITE" id="PS50965">
    <property type="entry name" value="NERD"/>
    <property type="match status" value="1"/>
</dbReference>